<evidence type="ECO:0000313" key="2">
    <source>
        <dbReference type="EMBL" id="RNA30605.1"/>
    </source>
</evidence>
<feature type="compositionally biased region" description="Basic and acidic residues" evidence="1">
    <location>
        <begin position="1"/>
        <end position="15"/>
    </location>
</feature>
<dbReference type="EMBL" id="REGN01002067">
    <property type="protein sequence ID" value="RNA30605.1"/>
    <property type="molecule type" value="Genomic_DNA"/>
</dbReference>
<evidence type="ECO:0000256" key="1">
    <source>
        <dbReference type="SAM" id="MobiDB-lite"/>
    </source>
</evidence>
<dbReference type="Proteomes" id="UP000276133">
    <property type="component" value="Unassembled WGS sequence"/>
</dbReference>
<comment type="caution">
    <text evidence="2">The sequence shown here is derived from an EMBL/GenBank/DDBJ whole genome shotgun (WGS) entry which is preliminary data.</text>
</comment>
<feature type="region of interest" description="Disordered" evidence="1">
    <location>
        <begin position="1"/>
        <end position="23"/>
    </location>
</feature>
<organism evidence="2 3">
    <name type="scientific">Brachionus plicatilis</name>
    <name type="common">Marine rotifer</name>
    <name type="synonym">Brachionus muelleri</name>
    <dbReference type="NCBI Taxonomy" id="10195"/>
    <lineage>
        <taxon>Eukaryota</taxon>
        <taxon>Metazoa</taxon>
        <taxon>Spiralia</taxon>
        <taxon>Gnathifera</taxon>
        <taxon>Rotifera</taxon>
        <taxon>Eurotatoria</taxon>
        <taxon>Monogononta</taxon>
        <taxon>Pseudotrocha</taxon>
        <taxon>Ploima</taxon>
        <taxon>Brachionidae</taxon>
        <taxon>Brachionus</taxon>
    </lineage>
</organism>
<sequence>MMRNNEDKQKEKNKNDAFFGFINSPEYGRRKNEIRGKKLNKIVGGQQADLEDWGWQKLN</sequence>
<gene>
    <name evidence="2" type="ORF">BpHYR1_027618</name>
</gene>
<evidence type="ECO:0000313" key="3">
    <source>
        <dbReference type="Proteomes" id="UP000276133"/>
    </source>
</evidence>
<dbReference type="AlphaFoldDB" id="A0A3M7S4P7"/>
<keyword evidence="3" id="KW-1185">Reference proteome</keyword>
<proteinExistence type="predicted"/>
<name>A0A3M7S4P7_BRAPC</name>
<reference evidence="2 3" key="1">
    <citation type="journal article" date="2018" name="Sci. Rep.">
        <title>Genomic signatures of local adaptation to the degree of environmental predictability in rotifers.</title>
        <authorList>
            <person name="Franch-Gras L."/>
            <person name="Hahn C."/>
            <person name="Garcia-Roger E.M."/>
            <person name="Carmona M.J."/>
            <person name="Serra M."/>
            <person name="Gomez A."/>
        </authorList>
    </citation>
    <scope>NUCLEOTIDE SEQUENCE [LARGE SCALE GENOMIC DNA]</scope>
    <source>
        <strain evidence="2">HYR1</strain>
    </source>
</reference>
<accession>A0A3M7S4P7</accession>
<protein>
    <submittedName>
        <fullName evidence="2">Uncharacterized protein</fullName>
    </submittedName>
</protein>